<comment type="caution">
    <text evidence="1">The sequence shown here is derived from an EMBL/GenBank/DDBJ whole genome shotgun (WGS) entry which is preliminary data.</text>
</comment>
<proteinExistence type="predicted"/>
<evidence type="ECO:0000313" key="1">
    <source>
        <dbReference type="EMBL" id="KAI5672465.1"/>
    </source>
</evidence>
<keyword evidence="2" id="KW-1185">Reference proteome</keyword>
<dbReference type="EMBL" id="CM044703">
    <property type="protein sequence ID" value="KAI5672465.1"/>
    <property type="molecule type" value="Genomic_DNA"/>
</dbReference>
<dbReference type="Proteomes" id="UP001060085">
    <property type="component" value="Linkage Group LG03"/>
</dbReference>
<evidence type="ECO:0000313" key="2">
    <source>
        <dbReference type="Proteomes" id="UP001060085"/>
    </source>
</evidence>
<sequence>MVKMKNANIGRGENVEEGGSSRGRGKRRMEVANFEEWTRKRRKIIFQYFMLNLIGAGDPIGPGKIYNKYTFKRMGFERNEEGQLVRGGQDENDEDDEEDDDDDEEQEEINVDEEESDTEPEEETNRREIRQKKRQERIEEGQSSVDMAQFMAKIITMQSQLNSRLDDIDGKLHNRLDDINDKINKRSIFGVSRLYYIEAKDLGDQDIMKKKISSHSKIKYGNSLEEIFFTNYT</sequence>
<gene>
    <name evidence="1" type="ORF">M9H77_12829</name>
</gene>
<protein>
    <submittedName>
        <fullName evidence="1">Uncharacterized protein</fullName>
    </submittedName>
</protein>
<accession>A0ACC0BIL1</accession>
<organism evidence="1 2">
    <name type="scientific">Catharanthus roseus</name>
    <name type="common">Madagascar periwinkle</name>
    <name type="synonym">Vinca rosea</name>
    <dbReference type="NCBI Taxonomy" id="4058"/>
    <lineage>
        <taxon>Eukaryota</taxon>
        <taxon>Viridiplantae</taxon>
        <taxon>Streptophyta</taxon>
        <taxon>Embryophyta</taxon>
        <taxon>Tracheophyta</taxon>
        <taxon>Spermatophyta</taxon>
        <taxon>Magnoliopsida</taxon>
        <taxon>eudicotyledons</taxon>
        <taxon>Gunneridae</taxon>
        <taxon>Pentapetalae</taxon>
        <taxon>asterids</taxon>
        <taxon>lamiids</taxon>
        <taxon>Gentianales</taxon>
        <taxon>Apocynaceae</taxon>
        <taxon>Rauvolfioideae</taxon>
        <taxon>Vinceae</taxon>
        <taxon>Catharanthinae</taxon>
        <taxon>Catharanthus</taxon>
    </lineage>
</organism>
<reference evidence="2" key="1">
    <citation type="journal article" date="2023" name="Nat. Plants">
        <title>Single-cell RNA sequencing provides a high-resolution roadmap for understanding the multicellular compartmentation of specialized metabolism.</title>
        <authorList>
            <person name="Sun S."/>
            <person name="Shen X."/>
            <person name="Li Y."/>
            <person name="Li Y."/>
            <person name="Wang S."/>
            <person name="Li R."/>
            <person name="Zhang H."/>
            <person name="Shen G."/>
            <person name="Guo B."/>
            <person name="Wei J."/>
            <person name="Xu J."/>
            <person name="St-Pierre B."/>
            <person name="Chen S."/>
            <person name="Sun C."/>
        </authorList>
    </citation>
    <scope>NUCLEOTIDE SEQUENCE [LARGE SCALE GENOMIC DNA]</scope>
</reference>
<name>A0ACC0BIL1_CATRO</name>